<dbReference type="Proteomes" id="UP001177021">
    <property type="component" value="Unassembled WGS sequence"/>
</dbReference>
<reference evidence="1" key="1">
    <citation type="submission" date="2023-10" db="EMBL/GenBank/DDBJ databases">
        <authorList>
            <person name="Rodriguez Cubillos JULIANA M."/>
            <person name="De Vega J."/>
        </authorList>
    </citation>
    <scope>NUCLEOTIDE SEQUENCE</scope>
</reference>
<proteinExistence type="predicted"/>
<comment type="caution">
    <text evidence="1">The sequence shown here is derived from an EMBL/GenBank/DDBJ whole genome shotgun (WGS) entry which is preliminary data.</text>
</comment>
<keyword evidence="2" id="KW-1185">Reference proteome</keyword>
<evidence type="ECO:0000313" key="2">
    <source>
        <dbReference type="Proteomes" id="UP001177021"/>
    </source>
</evidence>
<protein>
    <submittedName>
        <fullName evidence="1">Uncharacterized protein</fullName>
    </submittedName>
</protein>
<gene>
    <name evidence="1" type="ORF">MILVUS5_LOCUS17087</name>
</gene>
<organism evidence="1 2">
    <name type="scientific">Trifolium pratense</name>
    <name type="common">Red clover</name>
    <dbReference type="NCBI Taxonomy" id="57577"/>
    <lineage>
        <taxon>Eukaryota</taxon>
        <taxon>Viridiplantae</taxon>
        <taxon>Streptophyta</taxon>
        <taxon>Embryophyta</taxon>
        <taxon>Tracheophyta</taxon>
        <taxon>Spermatophyta</taxon>
        <taxon>Magnoliopsida</taxon>
        <taxon>eudicotyledons</taxon>
        <taxon>Gunneridae</taxon>
        <taxon>Pentapetalae</taxon>
        <taxon>rosids</taxon>
        <taxon>fabids</taxon>
        <taxon>Fabales</taxon>
        <taxon>Fabaceae</taxon>
        <taxon>Papilionoideae</taxon>
        <taxon>50 kb inversion clade</taxon>
        <taxon>NPAAA clade</taxon>
        <taxon>Hologalegina</taxon>
        <taxon>IRL clade</taxon>
        <taxon>Trifolieae</taxon>
        <taxon>Trifolium</taxon>
    </lineage>
</organism>
<sequence length="69" mass="7724">MACFCLGDDTNEQIYSDCGAIDYDDKILKNRGISATVWQLAKAYAAVNDSGYHQLVSHWLYTHAVIEPL</sequence>
<name>A0ACB0JVG6_TRIPR</name>
<dbReference type="EMBL" id="CASHSV030000109">
    <property type="protein sequence ID" value="CAJ2648821.1"/>
    <property type="molecule type" value="Genomic_DNA"/>
</dbReference>
<evidence type="ECO:0000313" key="1">
    <source>
        <dbReference type="EMBL" id="CAJ2648821.1"/>
    </source>
</evidence>
<accession>A0ACB0JVG6</accession>